<dbReference type="RefSeq" id="WP_015202704.1">
    <property type="nucleotide sequence ID" value="NC_019753.1"/>
</dbReference>
<dbReference type="EMBL" id="CP003620">
    <property type="protein sequence ID" value="AFZ12584.1"/>
    <property type="molecule type" value="Genomic_DNA"/>
</dbReference>
<reference evidence="1 2" key="1">
    <citation type="submission" date="2012-06" db="EMBL/GenBank/DDBJ databases">
        <title>Finished chromosome of genome of Crinalium epipsammum PCC 9333.</title>
        <authorList>
            <consortium name="US DOE Joint Genome Institute"/>
            <person name="Gugger M."/>
            <person name="Coursin T."/>
            <person name="Rippka R."/>
            <person name="Tandeau De Marsac N."/>
            <person name="Huntemann M."/>
            <person name="Wei C.-L."/>
            <person name="Han J."/>
            <person name="Detter J.C."/>
            <person name="Han C."/>
            <person name="Tapia R."/>
            <person name="Davenport K."/>
            <person name="Daligault H."/>
            <person name="Erkkila T."/>
            <person name="Gu W."/>
            <person name="Munk A.C.C."/>
            <person name="Teshima H."/>
            <person name="Xu Y."/>
            <person name="Chain P."/>
            <person name="Chen A."/>
            <person name="Krypides N."/>
            <person name="Mavromatis K."/>
            <person name="Markowitz V."/>
            <person name="Szeto E."/>
            <person name="Ivanova N."/>
            <person name="Mikhailova N."/>
            <person name="Ovchinnikova G."/>
            <person name="Pagani I."/>
            <person name="Pati A."/>
            <person name="Goodwin L."/>
            <person name="Peters L."/>
            <person name="Pitluck S."/>
            <person name="Woyke T."/>
            <person name="Kerfeld C."/>
        </authorList>
    </citation>
    <scope>NUCLEOTIDE SEQUENCE [LARGE SCALE GENOMIC DNA]</scope>
    <source>
        <strain evidence="1 2">PCC 9333</strain>
    </source>
</reference>
<accession>K9VYH7</accession>
<dbReference type="PATRIC" id="fig|1173022.3.peg.1834"/>
<evidence type="ECO:0000313" key="1">
    <source>
        <dbReference type="EMBL" id="AFZ12584.1"/>
    </source>
</evidence>
<evidence type="ECO:0000313" key="2">
    <source>
        <dbReference type="Proteomes" id="UP000010472"/>
    </source>
</evidence>
<protein>
    <recommendedName>
        <fullName evidence="3">Flagellar assembly protein H</fullName>
    </recommendedName>
</protein>
<proteinExistence type="predicted"/>
<keyword evidence="2" id="KW-1185">Reference proteome</keyword>
<dbReference type="STRING" id="1173022.Cri9333_1697"/>
<gene>
    <name evidence="1" type="ORF">Cri9333_1697</name>
</gene>
<dbReference type="OrthoDB" id="509960at2"/>
<dbReference type="AlphaFoldDB" id="K9VYH7"/>
<organism evidence="1 2">
    <name type="scientific">Crinalium epipsammum PCC 9333</name>
    <dbReference type="NCBI Taxonomy" id="1173022"/>
    <lineage>
        <taxon>Bacteria</taxon>
        <taxon>Bacillati</taxon>
        <taxon>Cyanobacteriota</taxon>
        <taxon>Cyanophyceae</taxon>
        <taxon>Gomontiellales</taxon>
        <taxon>Gomontiellaceae</taxon>
        <taxon>Crinalium</taxon>
    </lineage>
</organism>
<dbReference type="KEGG" id="cep:Cri9333_1697"/>
<dbReference type="eggNOG" id="COG5464">
    <property type="taxonomic scope" value="Bacteria"/>
</dbReference>
<sequence>MTIFPHDQFAKDYLEELLGTLGEVKAPREVRSEVRQIDVWFAPAPQLQSNAETLGLLGRMATTPCLFEPFRNAVAPDDISTCLLKLLEIHAQVYREGNRSKTRINIGDLPKLWLLTPTASEAILSGFGAKVDANWLPGMYFLPDYLRTAIVVIHQLPRTPETLWLRMLGKGKVQSQAIDELELLPQEHPFRSNALLLLSNLRSNLEVNAEIEAEDKELVMRLSPILSQQLESATQQGLQEGLQQGQRRVVENFLKVRFGAIDEELSAIISPLLLLPPEEFTPLLLQLSRDELIALFARTN</sequence>
<dbReference type="HOGENOM" id="CLU_059541_0_0_3"/>
<evidence type="ECO:0008006" key="3">
    <source>
        <dbReference type="Google" id="ProtNLM"/>
    </source>
</evidence>
<dbReference type="Proteomes" id="UP000010472">
    <property type="component" value="Chromosome"/>
</dbReference>
<name>K9VYH7_9CYAN</name>